<name>A0A5P0YWA9_9ACTN</name>
<reference evidence="4 5" key="1">
    <citation type="submission" date="2019-10" db="EMBL/GenBank/DDBJ databases">
        <title>Streptomyces sp. nov., a novel actinobacterium isolated from alkaline environment.</title>
        <authorList>
            <person name="Golinska P."/>
        </authorList>
    </citation>
    <scope>NUCLEOTIDE SEQUENCE [LARGE SCALE GENOMIC DNA]</scope>
    <source>
        <strain evidence="4 5">OF1</strain>
    </source>
</reference>
<dbReference type="Gene3D" id="2.140.10.30">
    <property type="entry name" value="Dipeptidylpeptidase IV, N-terminal domain"/>
    <property type="match status" value="1"/>
</dbReference>
<dbReference type="PANTHER" id="PTHR11731">
    <property type="entry name" value="PROTEASE FAMILY S9B,C DIPEPTIDYL-PEPTIDASE IV-RELATED"/>
    <property type="match status" value="1"/>
</dbReference>
<reference evidence="6" key="2">
    <citation type="submission" date="2020-05" db="EMBL/GenBank/DDBJ databases">
        <title>Classification of alakaliphilic streptomycetes isolated from an alkaline soil next to Lonar Crater, India and a proposal for the recognition of Streptomyces alkaliterrae sp. nov.</title>
        <authorList>
            <person name="Golinska P."/>
        </authorList>
    </citation>
    <scope>NUCLEOTIDE SEQUENCE [LARGE SCALE GENOMIC DNA]</scope>
    <source>
        <strain evidence="6">OF8</strain>
    </source>
</reference>
<evidence type="ECO:0000259" key="2">
    <source>
        <dbReference type="Pfam" id="PF00930"/>
    </source>
</evidence>
<dbReference type="Pfam" id="PF00326">
    <property type="entry name" value="Peptidase_S9"/>
    <property type="match status" value="1"/>
</dbReference>
<proteinExistence type="predicted"/>
<dbReference type="InterPro" id="IPR002469">
    <property type="entry name" value="Peptidase_S9B_N"/>
</dbReference>
<evidence type="ECO:0000313" key="4">
    <source>
        <dbReference type="EMBL" id="MQS03772.1"/>
    </source>
</evidence>
<dbReference type="InterPro" id="IPR029058">
    <property type="entry name" value="AB_hydrolase_fold"/>
</dbReference>
<evidence type="ECO:0000259" key="1">
    <source>
        <dbReference type="Pfam" id="PF00326"/>
    </source>
</evidence>
<dbReference type="SUPFAM" id="SSF82171">
    <property type="entry name" value="DPP6 N-terminal domain-like"/>
    <property type="match status" value="1"/>
</dbReference>
<dbReference type="PANTHER" id="PTHR11731:SF193">
    <property type="entry name" value="DIPEPTIDYL PEPTIDASE 9"/>
    <property type="match status" value="1"/>
</dbReference>
<dbReference type="GO" id="GO:0008239">
    <property type="term" value="F:dipeptidyl-peptidase activity"/>
    <property type="evidence" value="ECO:0007669"/>
    <property type="project" value="TreeGrafter"/>
</dbReference>
<dbReference type="EMBL" id="VJYK02000201">
    <property type="protein sequence ID" value="MQS03772.1"/>
    <property type="molecule type" value="Genomic_DNA"/>
</dbReference>
<dbReference type="Gene3D" id="3.40.50.1820">
    <property type="entry name" value="alpha/beta hydrolase"/>
    <property type="match status" value="1"/>
</dbReference>
<dbReference type="Pfam" id="PF00930">
    <property type="entry name" value="DPPIV_N"/>
    <property type="match status" value="1"/>
</dbReference>
<feature type="domain" description="Peptidase S9 prolyl oligopeptidase catalytic" evidence="1">
    <location>
        <begin position="504"/>
        <end position="702"/>
    </location>
</feature>
<dbReference type="GO" id="GO:0008236">
    <property type="term" value="F:serine-type peptidase activity"/>
    <property type="evidence" value="ECO:0007669"/>
    <property type="project" value="InterPro"/>
</dbReference>
<evidence type="ECO:0000313" key="5">
    <source>
        <dbReference type="Proteomes" id="UP000320857"/>
    </source>
</evidence>
<sequence length="714" mass="77762">MPLSSSVRERFARQYARTRRFGLGVPRSFAVSEGGERVLFVRSRGAEDPVSCLWLAADGRETQLADPVRLGAAGDDVPEAERVRRERARERATGIVDFSADAAVRTAVFTLGGEVWWLRVDGEVAAPRRLVLPGPVEAARLDPTGRRVACAVEGAVHVVELEGDAAARLLAAPEHADVRYGLAEHVAAESMHRPDGLWWAPDGRRLLVARVDESAVRRWWLSDPADPASAPRAVRYPAAGTDNADVRLYALDLDGRRRTEVHWSRGEFEYLASAAWDAHGPLLSVQSRDQRTVLLLAADPTTGETRELWRQRDEKWVSLVAGAPARTRSGRLLHVEDHGRSRRLFVDGEPVTPDGLQVDRILGSPAGEAVYFAGSAEPTEEHVWRWSPGEGLRQLTTAPGTHTAHPAAGGGALVLVSRTEERLVEVTLRRAGRADVPIGVRAAEPLLPPRAVHLRAGAREVRTALLLPSWYRPGEGRRLPVLLSPYSGPAMRLVTRTRHPLLCEARWFAEHGFAVVVADGRGTPGRGPAWEKAVHGDTLGPVIEDQLAALRAAARHCADLDTNRVAIRGWSYGGTLATAAVLRHPDVFHAAIAGAAPSDQRLYDAHWRERFLGHPDDNPTAYDRCSPVNEAAELRRPLLLIHGLADDNVVAAHTLRLSAALLAAGRPHRVLPLPGVTHGTMDEDTTVRLLEAQLAFLEESLGVTAPADGIQPFE</sequence>
<gene>
    <name evidence="4" type="ORF">FNX44_018220</name>
    <name evidence="3" type="ORF">H3147_24910</name>
</gene>
<protein>
    <submittedName>
        <fullName evidence="4">Prolyl oligopeptidase family serine peptidase</fullName>
    </submittedName>
</protein>
<dbReference type="Proteomes" id="UP000517765">
    <property type="component" value="Unassembled WGS sequence"/>
</dbReference>
<organism evidence="4 5">
    <name type="scientific">Streptomyces alkaliterrae</name>
    <dbReference type="NCBI Taxonomy" id="2213162"/>
    <lineage>
        <taxon>Bacteria</taxon>
        <taxon>Bacillati</taxon>
        <taxon>Actinomycetota</taxon>
        <taxon>Actinomycetes</taxon>
        <taxon>Kitasatosporales</taxon>
        <taxon>Streptomycetaceae</taxon>
        <taxon>Streptomyces</taxon>
    </lineage>
</organism>
<dbReference type="EMBL" id="JABJXA010000243">
    <property type="protein sequence ID" value="MBB1262020.1"/>
    <property type="molecule type" value="Genomic_DNA"/>
</dbReference>
<evidence type="ECO:0000313" key="3">
    <source>
        <dbReference type="EMBL" id="MBB1262020.1"/>
    </source>
</evidence>
<accession>A0A5P0YWA9</accession>
<dbReference type="InterPro" id="IPR001375">
    <property type="entry name" value="Peptidase_S9_cat"/>
</dbReference>
<reference evidence="3" key="3">
    <citation type="journal article" name="Syst. Appl. Microbiol.">
        <title>Streptomyces alkaliterrae sp. nov., isolated from an alkaline soil, and emended descriptions of Streptomyces alkaliphilus, Streptomyces calidiresistens and Streptomyces durbertensis.</title>
        <authorList>
            <person name="Swiecimska M."/>
            <person name="Golinska P."/>
            <person name="Nouioui I."/>
            <person name="Wypij M."/>
            <person name="Rai M."/>
            <person name="Sangal V."/>
            <person name="Goodfellow M."/>
        </authorList>
    </citation>
    <scope>NUCLEOTIDE SEQUENCE</scope>
    <source>
        <strain evidence="3">OF8</strain>
    </source>
</reference>
<dbReference type="RefSeq" id="WP_143649338.1">
    <property type="nucleotide sequence ID" value="NZ_JABJXA010000243.1"/>
</dbReference>
<dbReference type="Proteomes" id="UP000320857">
    <property type="component" value="Unassembled WGS sequence"/>
</dbReference>
<dbReference type="GO" id="GO:0006508">
    <property type="term" value="P:proteolysis"/>
    <property type="evidence" value="ECO:0007669"/>
    <property type="project" value="InterPro"/>
</dbReference>
<dbReference type="OrthoDB" id="9812921at2"/>
<evidence type="ECO:0000313" key="6">
    <source>
        <dbReference type="Proteomes" id="UP000517765"/>
    </source>
</evidence>
<dbReference type="SUPFAM" id="SSF53474">
    <property type="entry name" value="alpha/beta-Hydrolases"/>
    <property type="match status" value="1"/>
</dbReference>
<dbReference type="AlphaFoldDB" id="A0A5P0YWA9"/>
<keyword evidence="5" id="KW-1185">Reference proteome</keyword>
<comment type="caution">
    <text evidence="4">The sequence shown here is derived from an EMBL/GenBank/DDBJ whole genome shotgun (WGS) entry which is preliminary data.</text>
</comment>
<dbReference type="InterPro" id="IPR050278">
    <property type="entry name" value="Serine_Prot_S9B/DPPIV"/>
</dbReference>
<feature type="domain" description="Dipeptidylpeptidase IV N-terminal" evidence="2">
    <location>
        <begin position="134"/>
        <end position="404"/>
    </location>
</feature>